<dbReference type="Gene3D" id="3.40.50.11190">
    <property type="match status" value="1"/>
</dbReference>
<dbReference type="Gene3D" id="3.40.50.2000">
    <property type="entry name" value="Glycogen Phosphorylase B"/>
    <property type="match status" value="1"/>
</dbReference>
<accession>A0ABQ1NMT9</accession>
<name>A0ABQ1NMT9_9BACI</name>
<feature type="domain" description="Glycosyl transferase family 28 C-terminal" evidence="2">
    <location>
        <begin position="191"/>
        <end position="342"/>
    </location>
</feature>
<organism evidence="3 4">
    <name type="scientific">Thalassobacillus devorans</name>
    <dbReference type="NCBI Taxonomy" id="279813"/>
    <lineage>
        <taxon>Bacteria</taxon>
        <taxon>Bacillati</taxon>
        <taxon>Bacillota</taxon>
        <taxon>Bacilli</taxon>
        <taxon>Bacillales</taxon>
        <taxon>Bacillaceae</taxon>
        <taxon>Thalassobacillus</taxon>
    </lineage>
</organism>
<evidence type="ECO:0000259" key="2">
    <source>
        <dbReference type="Pfam" id="PF04101"/>
    </source>
</evidence>
<keyword evidence="3" id="KW-0378">Hydrolase</keyword>
<evidence type="ECO:0000256" key="1">
    <source>
        <dbReference type="ARBA" id="ARBA00023136"/>
    </source>
</evidence>
<proteinExistence type="predicted"/>
<dbReference type="GO" id="GO:0016787">
    <property type="term" value="F:hydrolase activity"/>
    <property type="evidence" value="ECO:0007669"/>
    <property type="project" value="UniProtKB-KW"/>
</dbReference>
<dbReference type="InterPro" id="IPR020023">
    <property type="entry name" value="PseG"/>
</dbReference>
<keyword evidence="4" id="KW-1185">Reference proteome</keyword>
<dbReference type="NCBIfam" id="TIGR03590">
    <property type="entry name" value="PseG"/>
    <property type="match status" value="1"/>
</dbReference>
<evidence type="ECO:0000313" key="3">
    <source>
        <dbReference type="EMBL" id="GGC75129.1"/>
    </source>
</evidence>
<dbReference type="SUPFAM" id="SSF53756">
    <property type="entry name" value="UDP-Glycosyltransferase/glycogen phosphorylase"/>
    <property type="match status" value="1"/>
</dbReference>
<dbReference type="Pfam" id="PF04101">
    <property type="entry name" value="Glyco_tran_28_C"/>
    <property type="match status" value="1"/>
</dbReference>
<comment type="caution">
    <text evidence="3">The sequence shown here is derived from an EMBL/GenBank/DDBJ whole genome shotgun (WGS) entry which is preliminary data.</text>
</comment>
<dbReference type="EMBL" id="BMCJ01000001">
    <property type="protein sequence ID" value="GGC75129.1"/>
    <property type="molecule type" value="Genomic_DNA"/>
</dbReference>
<keyword evidence="1" id="KW-0472">Membrane</keyword>
<dbReference type="RefSeq" id="WP_062444504.1">
    <property type="nucleotide sequence ID" value="NZ_BMCJ01000001.1"/>
</dbReference>
<evidence type="ECO:0000313" key="4">
    <source>
        <dbReference type="Proteomes" id="UP000619534"/>
    </source>
</evidence>
<gene>
    <name evidence="3" type="primary">rkpO</name>
    <name evidence="3" type="ORF">GCM10007216_02150</name>
</gene>
<dbReference type="Proteomes" id="UP000619534">
    <property type="component" value="Unassembled WGS sequence"/>
</dbReference>
<sequence length="358" mass="41014">MNVCFRVDSSRWIGTGHVMRCLVLAEQLQLNGAEVTFVCRRLPGDLTGFIENRGYGLRTLPSLQSTDQKHYFQWFRANWKLDAMQTINFIRKKQIDWLIIDHYAIDEKWEQFTKPYANQIMVIDDLADRPHNCKVLLDQNFYPNSQKRYEHLVGPQTIMLLGPKYFLLREEFKFVRQRERDGSVTRILISFGGSDPTKETLKALKAVQCLNNTECIIDVVIGKSNLDYVSIKSICADNPNIRLHYQIDYIAELMAKADLSIGAGGSTTWERCYLSLPAITIETAENQSEILYSLSKLGAVYHLGTSEDVDEKDIARAVKKLMENPCVLQKMIKSLKEIMKDFESGLAVRQLLGGSRDE</sequence>
<dbReference type="InterPro" id="IPR007235">
    <property type="entry name" value="Glyco_trans_28_C"/>
</dbReference>
<dbReference type="PANTHER" id="PTHR21015:SF22">
    <property type="entry name" value="GLYCOSYLTRANSFERASE"/>
    <property type="match status" value="1"/>
</dbReference>
<reference evidence="4" key="1">
    <citation type="journal article" date="2019" name="Int. J. Syst. Evol. Microbiol.">
        <title>The Global Catalogue of Microorganisms (GCM) 10K type strain sequencing project: providing services to taxonomists for standard genome sequencing and annotation.</title>
        <authorList>
            <consortium name="The Broad Institute Genomics Platform"/>
            <consortium name="The Broad Institute Genome Sequencing Center for Infectious Disease"/>
            <person name="Wu L."/>
            <person name="Ma J."/>
        </authorList>
    </citation>
    <scope>NUCLEOTIDE SEQUENCE [LARGE SCALE GENOMIC DNA]</scope>
    <source>
        <strain evidence="4">CCM 7282</strain>
    </source>
</reference>
<protein>
    <submittedName>
        <fullName evidence="3">UDP-2,4-diacetamido-2,4, 6-trideoxy-beta-L-altropyranose hydrolase</fullName>
    </submittedName>
</protein>
<dbReference type="PANTHER" id="PTHR21015">
    <property type="entry name" value="UDP-N-ACETYLGLUCOSAMINE--N-ACETYLMURAMYL-(PENTAPEPTIDE) PYROPHOSPHORYL-UNDECAPRENOL N-ACETYLGLUCOSAMINE TRANSFERASE 1"/>
    <property type="match status" value="1"/>
</dbReference>